<dbReference type="InterPro" id="IPR029099">
    <property type="entry name" value="Pribosyltran_N"/>
</dbReference>
<sequence>MLVIALPGAARIAAGIAQCLGADWSELAVHRFPDGESLVRIDVPVKGRCVVFAGSLNDPDARTLPLLFAADCARELGASQVGLAAPYLAYLRQDRRFNPGEAVSSRSYARLLSSSLDFLATVDPHLHRWRSLGEIYPIRAQAVSAAPAIAPWIADHVADPLLIGPDAESAPWVEQAALLCGAPWAVMEKVRHGDRQVSVRAPAGVDWKSRTPVLLDDIVSSGATLLAAVEALARAGARPPVCVAVHALPEGDAVWKLMAAGVTRFASCDSIAHASNAIGLAPLLAQAVRRLASVPVSSTHPERHPHESQ</sequence>
<dbReference type="InterPro" id="IPR005946">
    <property type="entry name" value="Rib-P_diPkinase"/>
</dbReference>
<dbReference type="Pfam" id="PF00156">
    <property type="entry name" value="Pribosyltran"/>
    <property type="match status" value="1"/>
</dbReference>
<dbReference type="SUPFAM" id="SSF53271">
    <property type="entry name" value="PRTase-like"/>
    <property type="match status" value="2"/>
</dbReference>
<dbReference type="GO" id="GO:0004749">
    <property type="term" value="F:ribose phosphate diphosphokinase activity"/>
    <property type="evidence" value="ECO:0007669"/>
    <property type="project" value="UniProtKB-EC"/>
</dbReference>
<keyword evidence="5" id="KW-0808">Transferase</keyword>
<proteinExistence type="inferred from homology"/>
<dbReference type="GO" id="GO:0006015">
    <property type="term" value="P:5-phosphoribose 1-diphosphate biosynthetic process"/>
    <property type="evidence" value="ECO:0007669"/>
    <property type="project" value="TreeGrafter"/>
</dbReference>
<keyword evidence="1 2" id="KW-0545">Nucleotide biosynthesis</keyword>
<evidence type="ECO:0000313" key="5">
    <source>
        <dbReference type="EMBL" id="MBG9390219.1"/>
    </source>
</evidence>
<dbReference type="RefSeq" id="WP_196987971.1">
    <property type="nucleotide sequence ID" value="NZ_JADWYS010000001.1"/>
</dbReference>
<evidence type="ECO:0000313" key="6">
    <source>
        <dbReference type="Proteomes" id="UP000651050"/>
    </source>
</evidence>
<dbReference type="NCBIfam" id="TIGR01251">
    <property type="entry name" value="ribP_PPkin"/>
    <property type="match status" value="1"/>
</dbReference>
<gene>
    <name evidence="5" type="ORF">I5803_19470</name>
</gene>
<dbReference type="PANTHER" id="PTHR10210:SF41">
    <property type="entry name" value="RIBOSE-PHOSPHATE PYROPHOSPHOKINASE 1, CHLOROPLASTIC"/>
    <property type="match status" value="1"/>
</dbReference>
<dbReference type="GO" id="GO:0005737">
    <property type="term" value="C:cytoplasm"/>
    <property type="evidence" value="ECO:0007669"/>
    <property type="project" value="TreeGrafter"/>
</dbReference>
<dbReference type="Pfam" id="PF13793">
    <property type="entry name" value="Pribosyltran_N"/>
    <property type="match status" value="1"/>
</dbReference>
<dbReference type="GO" id="GO:0000287">
    <property type="term" value="F:magnesium ion binding"/>
    <property type="evidence" value="ECO:0007669"/>
    <property type="project" value="InterPro"/>
</dbReference>
<dbReference type="SMART" id="SM01400">
    <property type="entry name" value="Pribosyltran_N"/>
    <property type="match status" value="1"/>
</dbReference>
<dbReference type="PANTHER" id="PTHR10210">
    <property type="entry name" value="RIBOSE-PHOSPHATE DIPHOSPHOKINASE FAMILY MEMBER"/>
    <property type="match status" value="1"/>
</dbReference>
<evidence type="ECO:0000256" key="1">
    <source>
        <dbReference type="ARBA" id="ARBA00022727"/>
    </source>
</evidence>
<comment type="similarity">
    <text evidence="2">Belongs to the ribose-phosphate pyrophosphokinase family.</text>
</comment>
<comment type="caution">
    <text evidence="5">The sequence shown here is derived from an EMBL/GenBank/DDBJ whole genome shotgun (WGS) entry which is preliminary data.</text>
</comment>
<dbReference type="AlphaFoldDB" id="A0A931H7P3"/>
<accession>A0A931H7P3</accession>
<dbReference type="Gene3D" id="3.40.50.2020">
    <property type="match status" value="2"/>
</dbReference>
<reference evidence="5" key="1">
    <citation type="submission" date="2020-11" db="EMBL/GenBank/DDBJ databases">
        <title>Bacterial whole genome sequence for Caenimonas sp. DR4.4.</title>
        <authorList>
            <person name="Le V."/>
            <person name="Ko S.-R."/>
            <person name="Ahn C.-Y."/>
            <person name="Oh H.-M."/>
        </authorList>
    </citation>
    <scope>NUCLEOTIDE SEQUENCE</scope>
    <source>
        <strain evidence="5">DR4.4</strain>
    </source>
</reference>
<dbReference type="InterPro" id="IPR000836">
    <property type="entry name" value="PRTase_dom"/>
</dbReference>
<dbReference type="GO" id="GO:0002189">
    <property type="term" value="C:ribose phosphate diphosphokinase complex"/>
    <property type="evidence" value="ECO:0007669"/>
    <property type="project" value="TreeGrafter"/>
</dbReference>
<dbReference type="InterPro" id="IPR029057">
    <property type="entry name" value="PRTase-like"/>
</dbReference>
<dbReference type="GO" id="GO:0006164">
    <property type="term" value="P:purine nucleotide biosynthetic process"/>
    <property type="evidence" value="ECO:0007669"/>
    <property type="project" value="TreeGrafter"/>
</dbReference>
<dbReference type="NCBIfam" id="NF005537">
    <property type="entry name" value="PRK07199.1"/>
    <property type="match status" value="1"/>
</dbReference>
<evidence type="ECO:0000259" key="4">
    <source>
        <dbReference type="Pfam" id="PF13793"/>
    </source>
</evidence>
<organism evidence="5 6">
    <name type="scientific">Caenimonas aquaedulcis</name>
    <dbReference type="NCBI Taxonomy" id="2793270"/>
    <lineage>
        <taxon>Bacteria</taxon>
        <taxon>Pseudomonadati</taxon>
        <taxon>Pseudomonadota</taxon>
        <taxon>Betaproteobacteria</taxon>
        <taxon>Burkholderiales</taxon>
        <taxon>Comamonadaceae</taxon>
        <taxon>Caenimonas</taxon>
    </lineage>
</organism>
<dbReference type="EMBL" id="JADWYS010000001">
    <property type="protein sequence ID" value="MBG9390219.1"/>
    <property type="molecule type" value="Genomic_DNA"/>
</dbReference>
<evidence type="ECO:0000259" key="3">
    <source>
        <dbReference type="Pfam" id="PF00156"/>
    </source>
</evidence>
<dbReference type="CDD" id="cd06223">
    <property type="entry name" value="PRTases_typeI"/>
    <property type="match status" value="1"/>
</dbReference>
<name>A0A931H7P3_9BURK</name>
<protein>
    <submittedName>
        <fullName evidence="5">Ribose-phosphate diphosphokinase</fullName>
        <ecNumber evidence="5">2.7.6.1</ecNumber>
    </submittedName>
</protein>
<keyword evidence="6" id="KW-1185">Reference proteome</keyword>
<dbReference type="Proteomes" id="UP000651050">
    <property type="component" value="Unassembled WGS sequence"/>
</dbReference>
<feature type="domain" description="Ribose-phosphate pyrophosphokinase N-terminal" evidence="4">
    <location>
        <begin position="3"/>
        <end position="114"/>
    </location>
</feature>
<feature type="domain" description="Phosphoribosyltransferase" evidence="3">
    <location>
        <begin position="148"/>
        <end position="268"/>
    </location>
</feature>
<dbReference type="EC" id="2.7.6.1" evidence="5"/>
<evidence type="ECO:0000256" key="2">
    <source>
        <dbReference type="RuleBase" id="RU004324"/>
    </source>
</evidence>